<keyword evidence="3 6" id="KW-0815">Transposition</keyword>
<dbReference type="GO" id="GO:0004803">
    <property type="term" value="F:transposase activity"/>
    <property type="evidence" value="ECO:0007669"/>
    <property type="project" value="UniProtKB-UniRule"/>
</dbReference>
<dbReference type="InterPro" id="IPR001207">
    <property type="entry name" value="Transposase_mutator"/>
</dbReference>
<sequence length="406" mass="45201">MARRKEPRIPDAILDQLLAGADAKTAFEQGGLLDELKKALAERALNAEMDHHLAGEGGAGNSRNGYGRKSVVTDSGKLALEIPRDRQASFDPQLIAKYQRRFPGFDDKVISMYARGMSAREIVGHLRELYGIEVSPDLISAVTDAVLDEIATWQNRPLEPVYPVVFFDALRVKIRDEGLVRNKAVHIALGVRADGGKEILGLWLEQNEGAKFWLRVMNELRGRGVEDLLLAVVDGLKGFPEAILAVFPEATVQTCIVHLLRQSLDFVAYKDRKAVAAALKAIYQAVDAAAAEAALATFEAGPWGQKYPAIGQSWRRAWTEVVPFYAFSVEIRRFLYTTNAIEALNAKLRRAVRARGHFPTDEAALKLLFLVLNRAEKEWTMPPREWSMAKAQFAVLFGERFTRAMA</sequence>
<evidence type="ECO:0000313" key="7">
    <source>
        <dbReference type="EMBL" id="PHK93213.1"/>
    </source>
</evidence>
<dbReference type="NCBIfam" id="NF033543">
    <property type="entry name" value="transpos_IS256"/>
    <property type="match status" value="1"/>
</dbReference>
<evidence type="ECO:0000256" key="5">
    <source>
        <dbReference type="ARBA" id="ARBA00023172"/>
    </source>
</evidence>
<proteinExistence type="inferred from homology"/>
<dbReference type="PANTHER" id="PTHR33217:SF5">
    <property type="entry name" value="MUTATOR FAMILY TRANSPOSASE"/>
    <property type="match status" value="1"/>
</dbReference>
<keyword evidence="5 6" id="KW-0233">DNA recombination</keyword>
<reference evidence="7 8" key="1">
    <citation type="submission" date="2017-10" db="EMBL/GenBank/DDBJ databases">
        <authorList>
            <person name="Banno H."/>
            <person name="Chua N.-H."/>
        </authorList>
    </citation>
    <scope>NUCLEOTIDE SEQUENCE [LARGE SCALE GENOMIC DNA]</scope>
    <source>
        <strain evidence="7 8">YW11</strain>
    </source>
</reference>
<dbReference type="PANTHER" id="PTHR33217">
    <property type="entry name" value="TRANSPOSASE FOR INSERTION SEQUENCE ELEMENT IS1081"/>
    <property type="match status" value="1"/>
</dbReference>
<protein>
    <recommendedName>
        <fullName evidence="6">Mutator family transposase</fullName>
    </recommendedName>
</protein>
<evidence type="ECO:0000313" key="8">
    <source>
        <dbReference type="Proteomes" id="UP000223527"/>
    </source>
</evidence>
<comment type="similarity">
    <text evidence="2 6">Belongs to the transposase mutator family.</text>
</comment>
<evidence type="ECO:0000256" key="2">
    <source>
        <dbReference type="ARBA" id="ARBA00010961"/>
    </source>
</evidence>
<dbReference type="OrthoDB" id="9793302at2"/>
<evidence type="ECO:0000256" key="1">
    <source>
        <dbReference type="ARBA" id="ARBA00002190"/>
    </source>
</evidence>
<comment type="caution">
    <text evidence="7">The sequence shown here is derived from an EMBL/GenBank/DDBJ whole genome shotgun (WGS) entry which is preliminary data.</text>
</comment>
<dbReference type="Proteomes" id="UP000223527">
    <property type="component" value="Unassembled WGS sequence"/>
</dbReference>
<evidence type="ECO:0000256" key="3">
    <source>
        <dbReference type="ARBA" id="ARBA00022578"/>
    </source>
</evidence>
<dbReference type="GO" id="GO:0006313">
    <property type="term" value="P:DNA transposition"/>
    <property type="evidence" value="ECO:0007669"/>
    <property type="project" value="UniProtKB-UniRule"/>
</dbReference>
<comment type="function">
    <text evidence="1 6">Required for the transposition of the insertion element.</text>
</comment>
<keyword evidence="8" id="KW-1185">Reference proteome</keyword>
<dbReference type="RefSeq" id="WP_099097237.1">
    <property type="nucleotide sequence ID" value="NZ_PDNU01000059.1"/>
</dbReference>
<name>A0A2C7A6H2_9PROT</name>
<keyword evidence="6" id="KW-0814">Transposable element</keyword>
<dbReference type="PROSITE" id="PS01007">
    <property type="entry name" value="TRANSPOSASE_MUTATOR"/>
    <property type="match status" value="1"/>
</dbReference>
<evidence type="ECO:0000256" key="6">
    <source>
        <dbReference type="RuleBase" id="RU365089"/>
    </source>
</evidence>
<dbReference type="GO" id="GO:0003677">
    <property type="term" value="F:DNA binding"/>
    <property type="evidence" value="ECO:0007669"/>
    <property type="project" value="UniProtKB-UniRule"/>
</dbReference>
<gene>
    <name evidence="7" type="ORF">CR162_19770</name>
</gene>
<evidence type="ECO:0000256" key="4">
    <source>
        <dbReference type="ARBA" id="ARBA00023125"/>
    </source>
</evidence>
<dbReference type="Pfam" id="PF00872">
    <property type="entry name" value="Transposase_mut"/>
    <property type="match status" value="1"/>
</dbReference>
<dbReference type="AlphaFoldDB" id="A0A2C7A6H2"/>
<dbReference type="EMBL" id="PDNU01000059">
    <property type="protein sequence ID" value="PHK93213.1"/>
    <property type="molecule type" value="Genomic_DNA"/>
</dbReference>
<accession>A0A2C7A6H2</accession>
<organism evidence="7 8">
    <name type="scientific">Teichococcus rhizosphaerae</name>
    <dbReference type="NCBI Taxonomy" id="1335062"/>
    <lineage>
        <taxon>Bacteria</taxon>
        <taxon>Pseudomonadati</taxon>
        <taxon>Pseudomonadota</taxon>
        <taxon>Alphaproteobacteria</taxon>
        <taxon>Acetobacterales</taxon>
        <taxon>Roseomonadaceae</taxon>
        <taxon>Roseomonas</taxon>
    </lineage>
</organism>
<keyword evidence="4 6" id="KW-0238">DNA-binding</keyword>